<dbReference type="InterPro" id="IPR000073">
    <property type="entry name" value="AB_hydrolase_1"/>
</dbReference>
<dbReference type="PANTHER" id="PTHR37017:SF11">
    <property type="entry name" value="ESTERASE_LIPASE_THIOESTERASE DOMAIN-CONTAINING PROTEIN"/>
    <property type="match status" value="1"/>
</dbReference>
<dbReference type="InterPro" id="IPR052897">
    <property type="entry name" value="Sec-Metab_Biosynth_Hydrolase"/>
</dbReference>
<dbReference type="OrthoDB" id="9814966at2"/>
<evidence type="ECO:0000259" key="1">
    <source>
        <dbReference type="Pfam" id="PF12697"/>
    </source>
</evidence>
<dbReference type="RefSeq" id="WP_066512632.1">
    <property type="nucleotide sequence ID" value="NZ_LNCU01000102.1"/>
</dbReference>
<keyword evidence="3" id="KW-1185">Reference proteome</keyword>
<name>A0A109JHS8_9BRAD</name>
<evidence type="ECO:0000313" key="3">
    <source>
        <dbReference type="Proteomes" id="UP000057737"/>
    </source>
</evidence>
<dbReference type="InterPro" id="IPR029058">
    <property type="entry name" value="AB_hydrolase_fold"/>
</dbReference>
<dbReference type="EMBL" id="LNCU01000102">
    <property type="protein sequence ID" value="KWV49290.1"/>
    <property type="molecule type" value="Genomic_DNA"/>
</dbReference>
<evidence type="ECO:0000313" key="2">
    <source>
        <dbReference type="EMBL" id="KWV49290.1"/>
    </source>
</evidence>
<sequence length="229" mass="24271">MAIGTVVLVHGAFADGSCWAKVIPLLTKRGLKALAVQNPLSSLVDDVVATHRVVDMQEGPVVMVGHSWGGAVITEAGNHPKVKALVYVAAGAPDSGQSFDEWWKPYRPAPGAAEIKPYGEGYVALTQEGVRKHFVQDVPADEADIVYATQGPLAVRCFSDAISQAAWRSKPSWYIVAAHDETIPPDVERDSASRMGAQTLVLQSSHVPMFSQPEAVAEFIANAAASVGG</sequence>
<reference evidence="2 3" key="1">
    <citation type="submission" date="2015-11" db="EMBL/GenBank/DDBJ databases">
        <title>Draft Genome Sequence of the Strain BR 10303 (Bradyrhizobium sp.) isolated from nodules of Centrolobium paraense.</title>
        <authorList>
            <person name="Zelli J.E."/>
            <person name="Simoes-Araujo J.L."/>
            <person name="Barauna A.C."/>
            <person name="Silva K."/>
        </authorList>
    </citation>
    <scope>NUCLEOTIDE SEQUENCE [LARGE SCALE GENOMIC DNA]</scope>
    <source>
        <strain evidence="2 3">BR 10303</strain>
    </source>
</reference>
<proteinExistence type="predicted"/>
<protein>
    <recommendedName>
        <fullName evidence="1">AB hydrolase-1 domain-containing protein</fullName>
    </recommendedName>
</protein>
<dbReference type="SUPFAM" id="SSF53474">
    <property type="entry name" value="alpha/beta-Hydrolases"/>
    <property type="match status" value="1"/>
</dbReference>
<dbReference type="Gene3D" id="3.40.50.1820">
    <property type="entry name" value="alpha/beta hydrolase"/>
    <property type="match status" value="1"/>
</dbReference>
<gene>
    <name evidence="2" type="ORF">AS156_16240</name>
</gene>
<dbReference type="AlphaFoldDB" id="A0A109JHS8"/>
<dbReference type="Proteomes" id="UP000057737">
    <property type="component" value="Unassembled WGS sequence"/>
</dbReference>
<feature type="domain" description="AB hydrolase-1" evidence="1">
    <location>
        <begin position="6"/>
        <end position="218"/>
    </location>
</feature>
<dbReference type="Pfam" id="PF12697">
    <property type="entry name" value="Abhydrolase_6"/>
    <property type="match status" value="1"/>
</dbReference>
<dbReference type="PANTHER" id="PTHR37017">
    <property type="entry name" value="AB HYDROLASE-1 DOMAIN-CONTAINING PROTEIN-RELATED"/>
    <property type="match status" value="1"/>
</dbReference>
<accession>A0A109JHS8</accession>
<organism evidence="2 3">
    <name type="scientific">Bradyrhizobium macuxiense</name>
    <dbReference type="NCBI Taxonomy" id="1755647"/>
    <lineage>
        <taxon>Bacteria</taxon>
        <taxon>Pseudomonadati</taxon>
        <taxon>Pseudomonadota</taxon>
        <taxon>Alphaproteobacteria</taxon>
        <taxon>Hyphomicrobiales</taxon>
        <taxon>Nitrobacteraceae</taxon>
        <taxon>Bradyrhizobium</taxon>
    </lineage>
</organism>
<comment type="caution">
    <text evidence="2">The sequence shown here is derived from an EMBL/GenBank/DDBJ whole genome shotgun (WGS) entry which is preliminary data.</text>
</comment>